<dbReference type="AlphaFoldDB" id="A0A645HU97"/>
<evidence type="ECO:0000313" key="1">
    <source>
        <dbReference type="EMBL" id="MPN39724.1"/>
    </source>
</evidence>
<reference evidence="1" key="1">
    <citation type="submission" date="2019-08" db="EMBL/GenBank/DDBJ databases">
        <authorList>
            <person name="Kucharzyk K."/>
            <person name="Murdoch R.W."/>
            <person name="Higgins S."/>
            <person name="Loffler F."/>
        </authorList>
    </citation>
    <scope>NUCLEOTIDE SEQUENCE</scope>
</reference>
<organism evidence="1">
    <name type="scientific">bioreactor metagenome</name>
    <dbReference type="NCBI Taxonomy" id="1076179"/>
    <lineage>
        <taxon>unclassified sequences</taxon>
        <taxon>metagenomes</taxon>
        <taxon>ecological metagenomes</taxon>
    </lineage>
</organism>
<comment type="caution">
    <text evidence="1">The sequence shown here is derived from an EMBL/GenBank/DDBJ whole genome shotgun (WGS) entry which is preliminary data.</text>
</comment>
<protein>
    <submittedName>
        <fullName evidence="1">Uncharacterized protein</fullName>
    </submittedName>
</protein>
<gene>
    <name evidence="1" type="ORF">SDC9_187253</name>
</gene>
<accession>A0A645HU97</accession>
<dbReference type="EMBL" id="VSSQ01095706">
    <property type="protein sequence ID" value="MPN39724.1"/>
    <property type="molecule type" value="Genomic_DNA"/>
</dbReference>
<proteinExistence type="predicted"/>
<sequence length="76" mass="8116">MQVGDGQRQIRVAVRSAIVGVIISINVRFDVVGTNSGGQTVRVNCSARIGFIAIFKAAAVHILTQQCDHGGGYDRF</sequence>
<name>A0A645HU97_9ZZZZ</name>